<evidence type="ECO:0000313" key="1">
    <source>
        <dbReference type="EMBL" id="CAD7268826.1"/>
    </source>
</evidence>
<reference evidence="1" key="1">
    <citation type="submission" date="2020-11" db="EMBL/GenBank/DDBJ databases">
        <authorList>
            <person name="Tran Van P."/>
        </authorList>
    </citation>
    <scope>NUCLEOTIDE SEQUENCE</scope>
</reference>
<proteinExistence type="predicted"/>
<organism evidence="1">
    <name type="scientific">Timema shepardi</name>
    <name type="common">Walking stick</name>
    <dbReference type="NCBI Taxonomy" id="629360"/>
    <lineage>
        <taxon>Eukaryota</taxon>
        <taxon>Metazoa</taxon>
        <taxon>Ecdysozoa</taxon>
        <taxon>Arthropoda</taxon>
        <taxon>Hexapoda</taxon>
        <taxon>Insecta</taxon>
        <taxon>Pterygota</taxon>
        <taxon>Neoptera</taxon>
        <taxon>Polyneoptera</taxon>
        <taxon>Phasmatodea</taxon>
        <taxon>Timematodea</taxon>
        <taxon>Timematoidea</taxon>
        <taxon>Timematidae</taxon>
        <taxon>Timema</taxon>
    </lineage>
</organism>
<protein>
    <submittedName>
        <fullName evidence="1">Uncharacterized protein</fullName>
    </submittedName>
</protein>
<accession>A0A7R9BB16</accession>
<gene>
    <name evidence="1" type="ORF">TSIB3V08_LOCUS12826</name>
</gene>
<dbReference type="EMBL" id="OC016819">
    <property type="protein sequence ID" value="CAD7268826.1"/>
    <property type="molecule type" value="Genomic_DNA"/>
</dbReference>
<dbReference type="AlphaFoldDB" id="A0A7R9BB16"/>
<name>A0A7R9BB16_TIMSH</name>
<sequence>MVSIPIFYLASFRSSPTTPAAHPLTLHGTPVVPPRHTSCPSMAHPLFLNGTPANPPRHTGCPFAAHRLSLHGTPADLPRYKGGRAADMEDILIVSSRDSQAAALWVNYLTTCFNQISKQRNRPPFK</sequence>